<keyword evidence="6 12" id="KW-0106">Calcium</keyword>
<evidence type="ECO:0000256" key="6">
    <source>
        <dbReference type="ARBA" id="ARBA00022837"/>
    </source>
</evidence>
<evidence type="ECO:0000313" key="16">
    <source>
        <dbReference type="Proteomes" id="UP000076420"/>
    </source>
</evidence>
<evidence type="ECO:0000256" key="7">
    <source>
        <dbReference type="ARBA" id="ARBA00022842"/>
    </source>
</evidence>
<feature type="active site" description="Proton acceptor" evidence="10">
    <location>
        <position position="151"/>
    </location>
</feature>
<feature type="domain" description="Fumarylacetoacetase N-terminal" evidence="14">
    <location>
        <begin position="33"/>
        <end position="136"/>
    </location>
</feature>
<dbReference type="VEuPathDB" id="VectorBase:BGLB040238"/>
<gene>
    <name evidence="15" type="primary">106072559</name>
</gene>
<evidence type="ECO:0000256" key="1">
    <source>
        <dbReference type="ARBA" id="ARBA00004782"/>
    </source>
</evidence>
<feature type="binding site" evidence="11">
    <location>
        <position position="146"/>
    </location>
    <ligand>
        <name>substrate</name>
    </ligand>
</feature>
<evidence type="ECO:0000313" key="15">
    <source>
        <dbReference type="EnsemblMetazoa" id="BGLB040238-PA"/>
    </source>
</evidence>
<evidence type="ECO:0000256" key="4">
    <source>
        <dbReference type="ARBA" id="ARBA00022723"/>
    </source>
</evidence>
<dbReference type="SUPFAM" id="SSF63433">
    <property type="entry name" value="Fumarylacetoacetate hydrolase, FAH, N-terminal domain"/>
    <property type="match status" value="1"/>
</dbReference>
<dbReference type="InterPro" id="IPR015377">
    <property type="entry name" value="Fumarylacetoacetase_N"/>
</dbReference>
<evidence type="ECO:0000259" key="14">
    <source>
        <dbReference type="Pfam" id="PF09298"/>
    </source>
</evidence>
<dbReference type="UniPathway" id="UPA00139">
    <property type="reaction ID" value="UER00341"/>
</dbReference>
<dbReference type="InterPro" id="IPR005959">
    <property type="entry name" value="Fumarylacetoacetase"/>
</dbReference>
<dbReference type="GO" id="GO:1902000">
    <property type="term" value="P:homogentisate catabolic process"/>
    <property type="evidence" value="ECO:0007669"/>
    <property type="project" value="TreeGrafter"/>
</dbReference>
<proteinExistence type="inferred from homology"/>
<dbReference type="Gene3D" id="3.90.850.10">
    <property type="entry name" value="Fumarylacetoacetase-like, C-terminal domain"/>
    <property type="match status" value="1"/>
</dbReference>
<dbReference type="KEGG" id="bgt:106072559"/>
<dbReference type="InterPro" id="IPR036663">
    <property type="entry name" value="Fumarylacetoacetase_C_sf"/>
</dbReference>
<dbReference type="FunFam" id="2.30.30.230:FF:000001">
    <property type="entry name" value="Fumarylacetoacetase"/>
    <property type="match status" value="1"/>
</dbReference>
<dbReference type="Proteomes" id="UP000076420">
    <property type="component" value="Unassembled WGS sequence"/>
</dbReference>
<dbReference type="AlphaFoldDB" id="A0A2C9MAC8"/>
<protein>
    <recommendedName>
        <fullName evidence="3 13">Fumarylacetoacetase</fullName>
        <ecNumber evidence="3 13">3.7.1.2</ecNumber>
    </recommendedName>
    <alternativeName>
        <fullName evidence="13">Fumarylacetoacetate hydrolase</fullName>
    </alternativeName>
</protein>
<organism evidence="15 16">
    <name type="scientific">Biomphalaria glabrata</name>
    <name type="common">Bloodfluke planorb</name>
    <name type="synonym">Freshwater snail</name>
    <dbReference type="NCBI Taxonomy" id="6526"/>
    <lineage>
        <taxon>Eukaryota</taxon>
        <taxon>Metazoa</taxon>
        <taxon>Spiralia</taxon>
        <taxon>Lophotrochozoa</taxon>
        <taxon>Mollusca</taxon>
        <taxon>Gastropoda</taxon>
        <taxon>Heterobranchia</taxon>
        <taxon>Euthyneura</taxon>
        <taxon>Panpulmonata</taxon>
        <taxon>Hygrophila</taxon>
        <taxon>Lymnaeoidea</taxon>
        <taxon>Planorbidae</taxon>
        <taxon>Biomphalaria</taxon>
    </lineage>
</organism>
<dbReference type="InterPro" id="IPR036462">
    <property type="entry name" value="Fumarylacetoacetase_N_sf"/>
</dbReference>
<evidence type="ECO:0000256" key="12">
    <source>
        <dbReference type="PIRSR" id="PIRSR605959-3"/>
    </source>
</evidence>
<dbReference type="STRING" id="6526.A0A2C9MAC8"/>
<evidence type="ECO:0000256" key="3">
    <source>
        <dbReference type="ARBA" id="ARBA00012094"/>
    </source>
</evidence>
<feature type="binding site" evidence="12">
    <location>
        <position position="144"/>
    </location>
    <ligand>
        <name>Ca(2+)</name>
        <dbReference type="ChEBI" id="CHEBI:29108"/>
    </ligand>
</feature>
<accession>A0A2C9MAC8</accession>
<dbReference type="VEuPathDB" id="VectorBase:BGLAX_034157"/>
<keyword evidence="5 13" id="KW-0378">Hydrolase</keyword>
<dbReference type="EC" id="3.7.1.2" evidence="3 13"/>
<keyword evidence="8 13" id="KW-0828">Tyrosine catabolism</keyword>
<dbReference type="OrthoDB" id="9971669at2759"/>
<sequence>MLCIARLFRYTQASAYFKMSFVTVESGSDFPIQNLPYGIFSTPDNPRPRIGVAIGSLVLDLSVVKHFFDGPVLSSKQYVFEQPTLNAFMGLGRAAWSEARATLQKILSASEPVLRDDSDIRSRAFTAQEQVKMHLPAAIGDYTDFYSSKNHAFNVGRRVLNSFNYKN</sequence>
<keyword evidence="7 13" id="KW-0460">Magnesium</keyword>
<dbReference type="GO" id="GO:0004334">
    <property type="term" value="F:fumarylacetoacetase activity"/>
    <property type="evidence" value="ECO:0007669"/>
    <property type="project" value="UniProtKB-UniRule"/>
</dbReference>
<dbReference type="GO" id="GO:0006559">
    <property type="term" value="P:L-phenylalanine catabolic process"/>
    <property type="evidence" value="ECO:0007669"/>
    <property type="project" value="UniProtKB-UniRule"/>
</dbReference>
<dbReference type="Pfam" id="PF09298">
    <property type="entry name" value="FAA_hydrolase_N"/>
    <property type="match status" value="1"/>
</dbReference>
<name>A0A2C9MAC8_BIOGL</name>
<keyword evidence="9 13" id="KW-0585">Phenylalanine catabolism</keyword>
<dbReference type="Gene3D" id="2.30.30.230">
    <property type="entry name" value="Fumarylacetoacetase, N-terminal domain"/>
    <property type="match status" value="1"/>
</dbReference>
<comment type="cofactor">
    <cofactor evidence="13">
        <name>Mg(2+)</name>
        <dbReference type="ChEBI" id="CHEBI:18420"/>
    </cofactor>
    <cofactor evidence="13">
        <name>Ca(2+)</name>
        <dbReference type="ChEBI" id="CHEBI:29108"/>
    </cofactor>
</comment>
<evidence type="ECO:0000256" key="11">
    <source>
        <dbReference type="PIRSR" id="PIRSR605959-2"/>
    </source>
</evidence>
<dbReference type="PANTHER" id="PTHR43069">
    <property type="entry name" value="FUMARYLACETOACETASE"/>
    <property type="match status" value="1"/>
</dbReference>
<evidence type="ECO:0000256" key="5">
    <source>
        <dbReference type="ARBA" id="ARBA00022801"/>
    </source>
</evidence>
<evidence type="ECO:0000256" key="10">
    <source>
        <dbReference type="PIRSR" id="PIRSR605959-1"/>
    </source>
</evidence>
<evidence type="ECO:0000256" key="9">
    <source>
        <dbReference type="ARBA" id="ARBA00023232"/>
    </source>
</evidence>
<dbReference type="GO" id="GO:0006572">
    <property type="term" value="P:L-tyrosine catabolic process"/>
    <property type="evidence" value="ECO:0007669"/>
    <property type="project" value="UniProtKB-UniRule"/>
</dbReference>
<comment type="pathway">
    <text evidence="1 13">Amino-acid degradation; L-phenylalanine degradation; acetoacetate and fumarate from L-phenylalanine: step 6/6.</text>
</comment>
<comment type="catalytic activity">
    <reaction evidence="13">
        <text>4-fumarylacetoacetate + H2O = acetoacetate + fumarate + H(+)</text>
        <dbReference type="Rhea" id="RHEA:10244"/>
        <dbReference type="ChEBI" id="CHEBI:13705"/>
        <dbReference type="ChEBI" id="CHEBI:15377"/>
        <dbReference type="ChEBI" id="CHEBI:15378"/>
        <dbReference type="ChEBI" id="CHEBI:18034"/>
        <dbReference type="ChEBI" id="CHEBI:29806"/>
        <dbReference type="EC" id="3.7.1.2"/>
    </reaction>
</comment>
<evidence type="ECO:0000256" key="13">
    <source>
        <dbReference type="RuleBase" id="RU366008"/>
    </source>
</evidence>
<dbReference type="PANTHER" id="PTHR43069:SF2">
    <property type="entry name" value="FUMARYLACETOACETASE"/>
    <property type="match status" value="1"/>
</dbReference>
<dbReference type="EnsemblMetazoa" id="BGLB040238-RA">
    <property type="protein sequence ID" value="BGLB040238-PA"/>
    <property type="gene ID" value="BGLB040238"/>
</dbReference>
<keyword evidence="4 12" id="KW-0479">Metal-binding</keyword>
<comment type="similarity">
    <text evidence="2 13">Belongs to the FAH family.</text>
</comment>
<reference evidence="15" key="1">
    <citation type="submission" date="2020-05" db="UniProtKB">
        <authorList>
            <consortium name="EnsemblMetazoa"/>
        </authorList>
    </citation>
    <scope>IDENTIFICATION</scope>
    <source>
        <strain evidence="15">BB02</strain>
    </source>
</reference>
<evidence type="ECO:0000256" key="8">
    <source>
        <dbReference type="ARBA" id="ARBA00022878"/>
    </source>
</evidence>
<evidence type="ECO:0000256" key="2">
    <source>
        <dbReference type="ARBA" id="ARBA00010211"/>
    </source>
</evidence>
<dbReference type="GO" id="GO:0046872">
    <property type="term" value="F:metal ion binding"/>
    <property type="evidence" value="ECO:0007669"/>
    <property type="project" value="UniProtKB-UniRule"/>
</dbReference>